<accession>A0ABX2ZST4</accession>
<feature type="signal peptide" evidence="2">
    <location>
        <begin position="1"/>
        <end position="22"/>
    </location>
</feature>
<protein>
    <recommendedName>
        <fullName evidence="3">Bacterial spore germination immunoglobulin-like domain-containing protein</fullName>
    </recommendedName>
</protein>
<sequence>MRRLLFIGLIILSIFCLTSCQSSDYGNGKKDDQSSQVDKGKTTDKGNTPDKDKNTDKGNTPDKGNNNPPKKDETKPPVKAFTPVENDAFKVTSVVNDTTGKNVLIVEGKASVFEATFLYRIEDGHNVLAEGHTMADMGAPEWGNFKLVINYNQPTSPNGVLTLYVASAKDGQPEHILNIPIQFPNYK</sequence>
<evidence type="ECO:0000259" key="3">
    <source>
        <dbReference type="Pfam" id="PF10648"/>
    </source>
</evidence>
<reference evidence="4 5" key="1">
    <citation type="submission" date="2016-07" db="EMBL/GenBank/DDBJ databases">
        <authorList>
            <person name="Townsley L."/>
            <person name="Shank E.A."/>
        </authorList>
    </citation>
    <scope>NUCLEOTIDE SEQUENCE [LARGE SCALE GENOMIC DNA]</scope>
    <source>
        <strain evidence="4 5">CH01</strain>
    </source>
</reference>
<organism evidence="4 5">
    <name type="scientific">Gottfriedia luciferensis</name>
    <dbReference type="NCBI Taxonomy" id="178774"/>
    <lineage>
        <taxon>Bacteria</taxon>
        <taxon>Bacillati</taxon>
        <taxon>Bacillota</taxon>
        <taxon>Bacilli</taxon>
        <taxon>Bacillales</taxon>
        <taxon>Bacillaceae</taxon>
        <taxon>Gottfriedia</taxon>
    </lineage>
</organism>
<dbReference type="Pfam" id="PF10648">
    <property type="entry name" value="Gmad2"/>
    <property type="match status" value="1"/>
</dbReference>
<evidence type="ECO:0000256" key="2">
    <source>
        <dbReference type="SAM" id="SignalP"/>
    </source>
</evidence>
<feature type="domain" description="Bacterial spore germination immunoglobulin-like" evidence="3">
    <location>
        <begin position="98"/>
        <end position="171"/>
    </location>
</feature>
<feature type="compositionally biased region" description="Basic and acidic residues" evidence="1">
    <location>
        <begin position="27"/>
        <end position="60"/>
    </location>
</feature>
<gene>
    <name evidence="4" type="ORF">BED47_19540</name>
</gene>
<dbReference type="InterPro" id="IPR018911">
    <property type="entry name" value="Gmad2_Ig-like_dom"/>
</dbReference>
<feature type="region of interest" description="Disordered" evidence="1">
    <location>
        <begin position="26"/>
        <end position="81"/>
    </location>
</feature>
<evidence type="ECO:0000313" key="4">
    <source>
        <dbReference type="EMBL" id="ODG92404.1"/>
    </source>
</evidence>
<keyword evidence="5" id="KW-1185">Reference proteome</keyword>
<comment type="caution">
    <text evidence="4">The sequence shown here is derived from an EMBL/GenBank/DDBJ whole genome shotgun (WGS) entry which is preliminary data.</text>
</comment>
<feature type="chain" id="PRO_5047269368" description="Bacterial spore germination immunoglobulin-like domain-containing protein" evidence="2">
    <location>
        <begin position="23"/>
        <end position="187"/>
    </location>
</feature>
<dbReference type="Proteomes" id="UP000094580">
    <property type="component" value="Unassembled WGS sequence"/>
</dbReference>
<dbReference type="RefSeq" id="WP_069033265.1">
    <property type="nucleotide sequence ID" value="NZ_MDKC01000008.1"/>
</dbReference>
<dbReference type="EMBL" id="MDKC01000008">
    <property type="protein sequence ID" value="ODG92404.1"/>
    <property type="molecule type" value="Genomic_DNA"/>
</dbReference>
<evidence type="ECO:0000313" key="5">
    <source>
        <dbReference type="Proteomes" id="UP000094580"/>
    </source>
</evidence>
<keyword evidence="2" id="KW-0732">Signal</keyword>
<name>A0ABX2ZST4_9BACI</name>
<evidence type="ECO:0000256" key="1">
    <source>
        <dbReference type="SAM" id="MobiDB-lite"/>
    </source>
</evidence>
<proteinExistence type="predicted"/>